<dbReference type="SUPFAM" id="SSF53850">
    <property type="entry name" value="Periplasmic binding protein-like II"/>
    <property type="match status" value="1"/>
</dbReference>
<reference evidence="2 3" key="1">
    <citation type="submission" date="2017-08" db="EMBL/GenBank/DDBJ databases">
        <title>Infants hospitalized years apart are colonized by the same room-sourced microbial strains.</title>
        <authorList>
            <person name="Brooks B."/>
            <person name="Olm M.R."/>
            <person name="Firek B.A."/>
            <person name="Baker R."/>
            <person name="Thomas B.C."/>
            <person name="Morowitz M.J."/>
            <person name="Banfield J.F."/>
        </authorList>
    </citation>
    <scope>NUCLEOTIDE SEQUENCE [LARGE SCALE GENOMIC DNA]</scope>
    <source>
        <strain evidence="2">S2_005_003_R2_41</strain>
    </source>
</reference>
<evidence type="ECO:0000256" key="1">
    <source>
        <dbReference type="ARBA" id="ARBA00006987"/>
    </source>
</evidence>
<dbReference type="AlphaFoldDB" id="A0A2W5QIP5"/>
<dbReference type="Gene3D" id="3.40.190.10">
    <property type="entry name" value="Periplasmic binding protein-like II"/>
    <property type="match status" value="1"/>
</dbReference>
<dbReference type="PANTHER" id="PTHR42928">
    <property type="entry name" value="TRICARBOXYLATE-BINDING PROTEIN"/>
    <property type="match status" value="1"/>
</dbReference>
<comment type="caution">
    <text evidence="2">The sequence shown here is derived from an EMBL/GenBank/DDBJ whole genome shotgun (WGS) entry which is preliminary data.</text>
</comment>
<accession>A0A2W5QIP5</accession>
<evidence type="ECO:0000313" key="3">
    <source>
        <dbReference type="Proteomes" id="UP000249135"/>
    </source>
</evidence>
<evidence type="ECO:0008006" key="4">
    <source>
        <dbReference type="Google" id="ProtNLM"/>
    </source>
</evidence>
<evidence type="ECO:0000313" key="2">
    <source>
        <dbReference type="EMBL" id="PZQ78451.1"/>
    </source>
</evidence>
<dbReference type="InterPro" id="IPR042100">
    <property type="entry name" value="Bug_dom1"/>
</dbReference>
<dbReference type="Gene3D" id="3.40.190.150">
    <property type="entry name" value="Bordetella uptake gene, domain 1"/>
    <property type="match status" value="1"/>
</dbReference>
<dbReference type="EMBL" id="QFPP01000001">
    <property type="protein sequence ID" value="PZQ78451.1"/>
    <property type="molecule type" value="Genomic_DNA"/>
</dbReference>
<dbReference type="PANTHER" id="PTHR42928:SF5">
    <property type="entry name" value="BLR1237 PROTEIN"/>
    <property type="match status" value="1"/>
</dbReference>
<sequence>MDVGMSRPLFGALCARTIRRGGPLRHCNASAANAITESSTPVSGDKMTITRRALCTLAALGFAANPSWAQEWPAKQPIRFIVPYPAGGNADSAARAVAEAASANLKQTIIIDNRPGASSIIGTEAVSRAPADGYTIGVVSDSHAINQAMAKLPKAADVLGAKVPYDAIKDFIPVSGMIIVPLVLVVNPKIPARTVKELVQLSKDRKSAGLNFGTMGTGSPWSIHMHQLHSLTSGDFVDVPYKGLAPAATDLLAGQIDTMVMPVHYAQQYIKAGKLVPIATLGAQRHPLLPEVPTLAESGYPGLSISNYLFFVAPAGTPQAIVDRLGREFNAALKQPAMKDKLGISGDPYPAESAELSARVRRDIDTYGAVIQATVK</sequence>
<gene>
    <name evidence="2" type="ORF">DI563_00295</name>
</gene>
<dbReference type="InterPro" id="IPR005064">
    <property type="entry name" value="BUG"/>
</dbReference>
<dbReference type="Pfam" id="PF03401">
    <property type="entry name" value="TctC"/>
    <property type="match status" value="1"/>
</dbReference>
<proteinExistence type="inferred from homology"/>
<name>A0A2W5QIP5_VARPD</name>
<dbReference type="CDD" id="cd07012">
    <property type="entry name" value="PBP2_Bug_TTT"/>
    <property type="match status" value="1"/>
</dbReference>
<dbReference type="Proteomes" id="UP000249135">
    <property type="component" value="Unassembled WGS sequence"/>
</dbReference>
<comment type="similarity">
    <text evidence="1">Belongs to the UPF0065 (bug) family.</text>
</comment>
<organism evidence="2 3">
    <name type="scientific">Variovorax paradoxus</name>
    <dbReference type="NCBI Taxonomy" id="34073"/>
    <lineage>
        <taxon>Bacteria</taxon>
        <taxon>Pseudomonadati</taxon>
        <taxon>Pseudomonadota</taxon>
        <taxon>Betaproteobacteria</taxon>
        <taxon>Burkholderiales</taxon>
        <taxon>Comamonadaceae</taxon>
        <taxon>Variovorax</taxon>
    </lineage>
</organism>
<protein>
    <recommendedName>
        <fullName evidence="4">Tripartite tricarboxylate transporter substrate binding protein</fullName>
    </recommendedName>
</protein>